<accession>A0A6C0AFQ0</accession>
<protein>
    <submittedName>
        <fullName evidence="2">Uncharacterized protein</fullName>
    </submittedName>
</protein>
<reference evidence="2" key="1">
    <citation type="journal article" date="2020" name="Nature">
        <title>Giant virus diversity and host interactions through global metagenomics.</title>
        <authorList>
            <person name="Schulz F."/>
            <person name="Roux S."/>
            <person name="Paez-Espino D."/>
            <person name="Jungbluth S."/>
            <person name="Walsh D.A."/>
            <person name="Denef V.J."/>
            <person name="McMahon K.D."/>
            <person name="Konstantinidis K.T."/>
            <person name="Eloe-Fadrosh E.A."/>
            <person name="Kyrpides N.C."/>
            <person name="Woyke T."/>
        </authorList>
    </citation>
    <scope>NUCLEOTIDE SEQUENCE</scope>
    <source>
        <strain evidence="2">GVMAG-S-1024976-23</strain>
    </source>
</reference>
<feature type="region of interest" description="Disordered" evidence="1">
    <location>
        <begin position="106"/>
        <end position="127"/>
    </location>
</feature>
<sequence>MNSHTDLVRRRKCINVYKNSKQDQDNISDYRCGKILMTDIIKKPKSYSNNIVNNVKQNSTCKSHNDIVKDRICNHIYKSGLKTTKSIIQYRLGNLYDLESKQFESQPLESQPLESQPLESKPLESKPLESKPVLENINKLECIYNPDSTFVSDNIEYGNEQTKEMYVDGLTKALSCSEKIETSKKCVSTLETKERFNSSKEFWKSKTNEN</sequence>
<evidence type="ECO:0000256" key="1">
    <source>
        <dbReference type="SAM" id="MobiDB-lite"/>
    </source>
</evidence>
<dbReference type="AlphaFoldDB" id="A0A6C0AFQ0"/>
<feature type="compositionally biased region" description="Polar residues" evidence="1">
    <location>
        <begin position="106"/>
        <end position="118"/>
    </location>
</feature>
<organism evidence="2">
    <name type="scientific">viral metagenome</name>
    <dbReference type="NCBI Taxonomy" id="1070528"/>
    <lineage>
        <taxon>unclassified sequences</taxon>
        <taxon>metagenomes</taxon>
        <taxon>organismal metagenomes</taxon>
    </lineage>
</organism>
<name>A0A6C0AFQ0_9ZZZZ</name>
<proteinExistence type="predicted"/>
<dbReference type="EMBL" id="MN740601">
    <property type="protein sequence ID" value="QHS78588.1"/>
    <property type="molecule type" value="Genomic_DNA"/>
</dbReference>
<evidence type="ECO:0000313" key="2">
    <source>
        <dbReference type="EMBL" id="QHS78588.1"/>
    </source>
</evidence>